<dbReference type="Ensembl" id="ENSAMXT00005058676.1">
    <property type="protein sequence ID" value="ENSAMXP00005054266.1"/>
    <property type="gene ID" value="ENSAMXG00005024273.1"/>
</dbReference>
<proteinExistence type="predicted"/>
<dbReference type="Proteomes" id="UP000694621">
    <property type="component" value="Unplaced"/>
</dbReference>
<name>A0A8B9RMG2_ASTMX</name>
<protein>
    <submittedName>
        <fullName evidence="1">Uncharacterized protein</fullName>
    </submittedName>
</protein>
<organism evidence="1 2">
    <name type="scientific">Astyanax mexicanus</name>
    <name type="common">Blind cave fish</name>
    <name type="synonym">Astyanax fasciatus mexicanus</name>
    <dbReference type="NCBI Taxonomy" id="7994"/>
    <lineage>
        <taxon>Eukaryota</taxon>
        <taxon>Metazoa</taxon>
        <taxon>Chordata</taxon>
        <taxon>Craniata</taxon>
        <taxon>Vertebrata</taxon>
        <taxon>Euteleostomi</taxon>
        <taxon>Actinopterygii</taxon>
        <taxon>Neopterygii</taxon>
        <taxon>Teleostei</taxon>
        <taxon>Ostariophysi</taxon>
        <taxon>Characiformes</taxon>
        <taxon>Characoidei</taxon>
        <taxon>Acestrorhamphidae</taxon>
        <taxon>Acestrorhamphinae</taxon>
        <taxon>Astyanax</taxon>
    </lineage>
</organism>
<reference evidence="1" key="1">
    <citation type="submission" date="2025-08" db="UniProtKB">
        <authorList>
            <consortium name="Ensembl"/>
        </authorList>
    </citation>
    <scope>IDENTIFICATION</scope>
</reference>
<evidence type="ECO:0000313" key="2">
    <source>
        <dbReference type="Proteomes" id="UP000694621"/>
    </source>
</evidence>
<sequence length="87" mass="10043">ISIVFQCLYELHNKQNIVLQPASKLTEVCKSSSSNLNIFLLQAYKKTTFEVCPQHWSLMSTQHNFLENTGIFPTKSWVLTSTEFPFD</sequence>
<accession>A0A8B9RMG2</accession>
<evidence type="ECO:0000313" key="1">
    <source>
        <dbReference type="Ensembl" id="ENSAMXP00005054266.1"/>
    </source>
</evidence>
<dbReference type="AlphaFoldDB" id="A0A8B9RMG2"/>